<sequence length="16" mass="1755">MLQWSHGEKPLLASAS</sequence>
<accession>I3S3W1</accession>
<name>I3S3W1_MEDTR</name>
<organism evidence="1">
    <name type="scientific">Medicago truncatula</name>
    <name type="common">Barrel medic</name>
    <name type="synonym">Medicago tribuloides</name>
    <dbReference type="NCBI Taxonomy" id="3880"/>
    <lineage>
        <taxon>Eukaryota</taxon>
        <taxon>Viridiplantae</taxon>
        <taxon>Streptophyta</taxon>
        <taxon>Embryophyta</taxon>
        <taxon>Tracheophyta</taxon>
        <taxon>Spermatophyta</taxon>
        <taxon>Magnoliopsida</taxon>
        <taxon>eudicotyledons</taxon>
        <taxon>Gunneridae</taxon>
        <taxon>Pentapetalae</taxon>
        <taxon>rosids</taxon>
        <taxon>fabids</taxon>
        <taxon>Fabales</taxon>
        <taxon>Fabaceae</taxon>
        <taxon>Papilionoideae</taxon>
        <taxon>50 kb inversion clade</taxon>
        <taxon>NPAAA clade</taxon>
        <taxon>Hologalegina</taxon>
        <taxon>IRL clade</taxon>
        <taxon>Trifolieae</taxon>
        <taxon>Medicago</taxon>
    </lineage>
</organism>
<dbReference type="AlphaFoldDB" id="I3S3W1"/>
<evidence type="ECO:0000313" key="1">
    <source>
        <dbReference type="EMBL" id="AFK34953.1"/>
    </source>
</evidence>
<dbReference type="EMBL" id="BT135158">
    <property type="protein sequence ID" value="AFK34953.1"/>
    <property type="molecule type" value="mRNA"/>
</dbReference>
<proteinExistence type="evidence at transcript level"/>
<protein>
    <submittedName>
        <fullName evidence="1">Uncharacterized protein</fullName>
    </submittedName>
</protein>
<reference evidence="1" key="1">
    <citation type="submission" date="2012-05" db="EMBL/GenBank/DDBJ databases">
        <authorList>
            <person name="Krishnakumar V."/>
            <person name="Cheung F."/>
            <person name="Xiao Y."/>
            <person name="Chan A."/>
            <person name="Moskal W.A."/>
            <person name="Town C.D."/>
        </authorList>
    </citation>
    <scope>NUCLEOTIDE SEQUENCE</scope>
</reference>